<sequence length="108" mass="12688">MWYGGSMTCIILAFDRFFEMCFPEMAKKIFGGRMIYMWLAFPIIYILYSFNEVPLVYNVVHHAFYFDPFYGSKGFENRDLKPKKSTNNIVFLKTGTNSVRTSGTYLKN</sequence>
<keyword evidence="1" id="KW-1133">Transmembrane helix</keyword>
<keyword evidence="1" id="KW-0472">Membrane</keyword>
<organism evidence="2 3">
    <name type="scientific">Acrobeloides nanus</name>
    <dbReference type="NCBI Taxonomy" id="290746"/>
    <lineage>
        <taxon>Eukaryota</taxon>
        <taxon>Metazoa</taxon>
        <taxon>Ecdysozoa</taxon>
        <taxon>Nematoda</taxon>
        <taxon>Chromadorea</taxon>
        <taxon>Rhabditida</taxon>
        <taxon>Tylenchina</taxon>
        <taxon>Cephalobomorpha</taxon>
        <taxon>Cephaloboidea</taxon>
        <taxon>Cephalobidae</taxon>
        <taxon>Acrobeloides</taxon>
    </lineage>
</organism>
<dbReference type="AlphaFoldDB" id="A0A914DNS2"/>
<evidence type="ECO:0000313" key="2">
    <source>
        <dbReference type="Proteomes" id="UP000887540"/>
    </source>
</evidence>
<dbReference type="Pfam" id="PF10321">
    <property type="entry name" value="7TM_GPCR_Srt"/>
    <property type="match status" value="1"/>
</dbReference>
<protein>
    <submittedName>
        <fullName evidence="3">Uncharacterized protein</fullName>
    </submittedName>
</protein>
<evidence type="ECO:0000256" key="1">
    <source>
        <dbReference type="SAM" id="Phobius"/>
    </source>
</evidence>
<reference evidence="3" key="1">
    <citation type="submission" date="2022-11" db="UniProtKB">
        <authorList>
            <consortium name="WormBaseParasite"/>
        </authorList>
    </citation>
    <scope>IDENTIFICATION</scope>
</reference>
<feature type="transmembrane region" description="Helical" evidence="1">
    <location>
        <begin position="30"/>
        <end position="48"/>
    </location>
</feature>
<dbReference type="InterPro" id="IPR019425">
    <property type="entry name" value="7TM_GPCR_serpentine_rcpt_Srt"/>
</dbReference>
<keyword evidence="1" id="KW-0812">Transmembrane</keyword>
<keyword evidence="2" id="KW-1185">Reference proteome</keyword>
<accession>A0A914DNS2</accession>
<proteinExistence type="predicted"/>
<dbReference type="Proteomes" id="UP000887540">
    <property type="component" value="Unplaced"/>
</dbReference>
<dbReference type="PANTHER" id="PTHR23021">
    <property type="entry name" value="SERPENTINE RECEPTOR, CLASS T"/>
    <property type="match status" value="1"/>
</dbReference>
<name>A0A914DNS2_9BILA</name>
<dbReference type="WBParaSite" id="ACRNAN_scaffold3114.g14170.t1">
    <property type="protein sequence ID" value="ACRNAN_scaffold3114.g14170.t1"/>
    <property type="gene ID" value="ACRNAN_scaffold3114.g14170"/>
</dbReference>
<evidence type="ECO:0000313" key="3">
    <source>
        <dbReference type="WBParaSite" id="ACRNAN_scaffold3114.g14170.t1"/>
    </source>
</evidence>